<keyword evidence="9 13" id="KW-0472">Membrane</keyword>
<feature type="transmembrane region" description="Helical" evidence="13">
    <location>
        <begin position="289"/>
        <end position="314"/>
    </location>
</feature>
<evidence type="ECO:0000256" key="5">
    <source>
        <dbReference type="ARBA" id="ARBA00022735"/>
    </source>
</evidence>
<dbReference type="InterPro" id="IPR003439">
    <property type="entry name" value="ABC_transporter-like_ATP-bd"/>
</dbReference>
<keyword evidence="7 16" id="KW-0067">ATP-binding</keyword>
<evidence type="ECO:0000256" key="7">
    <source>
        <dbReference type="ARBA" id="ARBA00022840"/>
    </source>
</evidence>
<sequence length="728" mass="79469">MQKKYAQADFVWALQTLCAVHRRPFDAQLLLQQFPPPYDEAALVRAARGLGFKTQLRAIAPQVLDQLPMPLLVELRDASTPSTDADADAAEGVPDITPSAFTLGVVVAVSSDQVVWLPANSQAPLTTPRAEFSPTLSGQAVLLYSEDEAVRDPDAASAAGPSFGFSWFVPELLKHRKVWHEVLGASLVLQLLALGLPLFTQAIIDKVVVHRTESTLISLGIGMVVFMLFTALLTWVRQYAILHTGNRVDAVLGAAVFQHLFRLPPKYFQNRPTGVIAARLHGVETIREFIASAAVTIILDLPFLLICMGVMFYYSVTLTLIVLGILTVIALLSFLVAPIFQTRLNQQFMLGARNQAFLTEYIAGLETVKSLQFEPQLQTRYDGYLATYLQSGFQTKQIANTYNVVANTLEQMMTLLILVTGAWIVMHPDTVSLAAGTGTVFTIGMLVAFQMFAGKLSQPMLRMVGLWQQFQQASLAVDRLGDLMNVPPEPYRLAPSRKSEARGEIELIDIGFRYAADLPLLYRNVNLTITPGQTVAIMGPSGTGKSTLTKLLQGFYRPTEGQIKVDGIDILHLSANELRANFGVVPQETVLFSGTVYDNLIMANPHASFDQVVQACQMAEIHDAIQALPQGYQTEIGERGAGLSGGQKQRLAIARALLKKPKVLIFDEATSALDAQTANSFATTVNALRGKVSMLFVTHALPKTLQVDEIFVIGGGHLKKVIQPKAVA</sequence>
<dbReference type="PANTHER" id="PTHR24221:SF647">
    <property type="entry name" value="BLL6336 PROTEIN"/>
    <property type="match status" value="1"/>
</dbReference>
<name>A0A916SQL7_9BURK</name>
<evidence type="ECO:0000256" key="6">
    <source>
        <dbReference type="ARBA" id="ARBA00022741"/>
    </source>
</evidence>
<keyword evidence="4 13" id="KW-0812">Transmembrane</keyword>
<dbReference type="InterPro" id="IPR017871">
    <property type="entry name" value="ABC_transporter-like_CS"/>
</dbReference>
<dbReference type="PROSITE" id="PS50893">
    <property type="entry name" value="ABC_TRANSPORTER_2"/>
    <property type="match status" value="1"/>
</dbReference>
<dbReference type="FunFam" id="3.40.50.300:FF:000299">
    <property type="entry name" value="ABC transporter ATP-binding protein/permease"/>
    <property type="match status" value="1"/>
</dbReference>
<dbReference type="EMBL" id="BMIG01000014">
    <property type="protein sequence ID" value="GGB08744.1"/>
    <property type="molecule type" value="Genomic_DNA"/>
</dbReference>
<dbReference type="InterPro" id="IPR011527">
    <property type="entry name" value="ABC1_TM_dom"/>
</dbReference>
<feature type="domain" description="ABC transmembrane type-1" evidence="15">
    <location>
        <begin position="182"/>
        <end position="472"/>
    </location>
</feature>
<evidence type="ECO:0000256" key="9">
    <source>
        <dbReference type="ARBA" id="ARBA00023136"/>
    </source>
</evidence>
<dbReference type="GO" id="GO:0005524">
    <property type="term" value="F:ATP binding"/>
    <property type="evidence" value="ECO:0007669"/>
    <property type="project" value="UniProtKB-KW"/>
</dbReference>
<keyword evidence="17" id="KW-1185">Reference proteome</keyword>
<evidence type="ECO:0000256" key="3">
    <source>
        <dbReference type="ARBA" id="ARBA00022475"/>
    </source>
</evidence>
<evidence type="ECO:0000259" key="14">
    <source>
        <dbReference type="PROSITE" id="PS50893"/>
    </source>
</evidence>
<evidence type="ECO:0000259" key="15">
    <source>
        <dbReference type="PROSITE" id="PS50929"/>
    </source>
</evidence>
<dbReference type="Proteomes" id="UP000620596">
    <property type="component" value="Unassembled WGS sequence"/>
</dbReference>
<comment type="function">
    <text evidence="10">Involved in the export of calmodulin-sensitive adenylate cyclase-hemolysin (cyclolysin).</text>
</comment>
<evidence type="ECO:0000256" key="10">
    <source>
        <dbReference type="ARBA" id="ARBA00055355"/>
    </source>
</evidence>
<dbReference type="GO" id="GO:0140359">
    <property type="term" value="F:ABC-type transporter activity"/>
    <property type="evidence" value="ECO:0007669"/>
    <property type="project" value="InterPro"/>
</dbReference>
<dbReference type="GO" id="GO:0031640">
    <property type="term" value="P:killing of cells of another organism"/>
    <property type="evidence" value="ECO:0007669"/>
    <property type="project" value="UniProtKB-KW"/>
</dbReference>
<dbReference type="PROSITE" id="PS50929">
    <property type="entry name" value="ABC_TM1F"/>
    <property type="match status" value="1"/>
</dbReference>
<dbReference type="Gene3D" id="3.40.50.300">
    <property type="entry name" value="P-loop containing nucleotide triphosphate hydrolases"/>
    <property type="match status" value="1"/>
</dbReference>
<dbReference type="SMART" id="SM00382">
    <property type="entry name" value="AAA"/>
    <property type="match status" value="1"/>
</dbReference>
<organism evidence="16 17">
    <name type="scientific">Polaromonas eurypsychrophila</name>
    <dbReference type="NCBI Taxonomy" id="1614635"/>
    <lineage>
        <taxon>Bacteria</taxon>
        <taxon>Pseudomonadati</taxon>
        <taxon>Pseudomonadota</taxon>
        <taxon>Betaproteobacteria</taxon>
        <taxon>Burkholderiales</taxon>
        <taxon>Comamonadaceae</taxon>
        <taxon>Polaromonas</taxon>
    </lineage>
</organism>
<keyword evidence="5" id="KW-0204">Cytolysis</keyword>
<dbReference type="AlphaFoldDB" id="A0A916SQL7"/>
<dbReference type="GO" id="GO:0005886">
    <property type="term" value="C:plasma membrane"/>
    <property type="evidence" value="ECO:0007669"/>
    <property type="project" value="UniProtKB-SubCell"/>
</dbReference>
<reference evidence="16" key="1">
    <citation type="journal article" date="2014" name="Int. J. Syst. Evol. Microbiol.">
        <title>Complete genome sequence of Corynebacterium casei LMG S-19264T (=DSM 44701T), isolated from a smear-ripened cheese.</title>
        <authorList>
            <consortium name="US DOE Joint Genome Institute (JGI-PGF)"/>
            <person name="Walter F."/>
            <person name="Albersmeier A."/>
            <person name="Kalinowski J."/>
            <person name="Ruckert C."/>
        </authorList>
    </citation>
    <scope>NUCLEOTIDE SEQUENCE</scope>
    <source>
        <strain evidence="16">CGMCC 1.15322</strain>
    </source>
</reference>
<dbReference type="GO" id="GO:0034040">
    <property type="term" value="F:ATPase-coupled lipid transmembrane transporter activity"/>
    <property type="evidence" value="ECO:0007669"/>
    <property type="project" value="TreeGrafter"/>
</dbReference>
<evidence type="ECO:0000256" key="2">
    <source>
        <dbReference type="ARBA" id="ARBA00022448"/>
    </source>
</evidence>
<feature type="transmembrane region" description="Helical" evidence="13">
    <location>
        <begin position="404"/>
        <end position="425"/>
    </location>
</feature>
<feature type="transmembrane region" description="Helical" evidence="13">
    <location>
        <begin position="216"/>
        <end position="236"/>
    </location>
</feature>
<comment type="caution">
    <text evidence="16">The sequence shown here is derived from an EMBL/GenBank/DDBJ whole genome shotgun (WGS) entry which is preliminary data.</text>
</comment>
<feature type="transmembrane region" description="Helical" evidence="13">
    <location>
        <begin position="320"/>
        <end position="340"/>
    </location>
</feature>
<evidence type="ECO:0000256" key="12">
    <source>
        <dbReference type="ARBA" id="ARBA00072252"/>
    </source>
</evidence>
<evidence type="ECO:0000256" key="11">
    <source>
        <dbReference type="ARBA" id="ARBA00061173"/>
    </source>
</evidence>
<dbReference type="Pfam" id="PF00664">
    <property type="entry name" value="ABC_membrane"/>
    <property type="match status" value="1"/>
</dbReference>
<evidence type="ECO:0000256" key="4">
    <source>
        <dbReference type="ARBA" id="ARBA00022692"/>
    </source>
</evidence>
<evidence type="ECO:0000256" key="8">
    <source>
        <dbReference type="ARBA" id="ARBA00022989"/>
    </source>
</evidence>
<comment type="subcellular location">
    <subcellularLocation>
        <location evidence="1">Cell membrane</location>
        <topology evidence="1">Multi-pass membrane protein</topology>
    </subcellularLocation>
</comment>
<feature type="transmembrane region" description="Helical" evidence="13">
    <location>
        <begin position="182"/>
        <end position="204"/>
    </location>
</feature>
<dbReference type="PANTHER" id="PTHR24221">
    <property type="entry name" value="ATP-BINDING CASSETTE SUB-FAMILY B"/>
    <property type="match status" value="1"/>
</dbReference>
<keyword evidence="8 13" id="KW-1133">Transmembrane helix</keyword>
<dbReference type="SUPFAM" id="SSF52540">
    <property type="entry name" value="P-loop containing nucleoside triphosphate hydrolases"/>
    <property type="match status" value="1"/>
</dbReference>
<keyword evidence="6" id="KW-0547">Nucleotide-binding</keyword>
<comment type="similarity">
    <text evidence="11">Belongs to the ABC transporter superfamily. Cyclolysin exporter (TC 3.A.1.109.2) family.</text>
</comment>
<dbReference type="InterPro" id="IPR039421">
    <property type="entry name" value="Type_1_exporter"/>
</dbReference>
<feature type="transmembrane region" description="Helical" evidence="13">
    <location>
        <begin position="431"/>
        <end position="453"/>
    </location>
</feature>
<reference evidence="16" key="2">
    <citation type="submission" date="2020-09" db="EMBL/GenBank/DDBJ databases">
        <authorList>
            <person name="Sun Q."/>
            <person name="Zhou Y."/>
        </authorList>
    </citation>
    <scope>NUCLEOTIDE SEQUENCE</scope>
    <source>
        <strain evidence="16">CGMCC 1.15322</strain>
    </source>
</reference>
<keyword evidence="2" id="KW-0813">Transport</keyword>
<dbReference type="InterPro" id="IPR003593">
    <property type="entry name" value="AAA+_ATPase"/>
</dbReference>
<accession>A0A916SQL7</accession>
<keyword evidence="3" id="KW-1003">Cell membrane</keyword>
<gene>
    <name evidence="16" type="primary">hlyB</name>
    <name evidence="16" type="ORF">GCM10011496_32030</name>
</gene>
<evidence type="ECO:0000313" key="17">
    <source>
        <dbReference type="Proteomes" id="UP000620596"/>
    </source>
</evidence>
<feature type="domain" description="ABC transporter" evidence="14">
    <location>
        <begin position="505"/>
        <end position="728"/>
    </location>
</feature>
<dbReference type="GO" id="GO:0016887">
    <property type="term" value="F:ATP hydrolysis activity"/>
    <property type="evidence" value="ECO:0007669"/>
    <property type="project" value="InterPro"/>
</dbReference>
<evidence type="ECO:0000256" key="1">
    <source>
        <dbReference type="ARBA" id="ARBA00004651"/>
    </source>
</evidence>
<proteinExistence type="inferred from homology"/>
<keyword evidence="5" id="KW-0354">Hemolysis</keyword>
<dbReference type="Gene3D" id="1.20.1560.10">
    <property type="entry name" value="ABC transporter type 1, transmembrane domain"/>
    <property type="match status" value="1"/>
</dbReference>
<dbReference type="InterPro" id="IPR027417">
    <property type="entry name" value="P-loop_NTPase"/>
</dbReference>
<protein>
    <recommendedName>
        <fullName evidence="12">Cyclolysin secretion/processing ATP-binding protein CyaB</fullName>
    </recommendedName>
</protein>
<dbReference type="InterPro" id="IPR036640">
    <property type="entry name" value="ABC1_TM_sf"/>
</dbReference>
<evidence type="ECO:0000256" key="13">
    <source>
        <dbReference type="SAM" id="Phobius"/>
    </source>
</evidence>
<dbReference type="Gene3D" id="3.90.70.10">
    <property type="entry name" value="Cysteine proteinases"/>
    <property type="match status" value="1"/>
</dbReference>
<dbReference type="PROSITE" id="PS00211">
    <property type="entry name" value="ABC_TRANSPORTER_1"/>
    <property type="match status" value="1"/>
</dbReference>
<dbReference type="SUPFAM" id="SSF90123">
    <property type="entry name" value="ABC transporter transmembrane region"/>
    <property type="match status" value="1"/>
</dbReference>
<dbReference type="RefSeq" id="WP_188709521.1">
    <property type="nucleotide sequence ID" value="NZ_BMIG01000014.1"/>
</dbReference>
<dbReference type="CDD" id="cd18588">
    <property type="entry name" value="ABC_6TM_CyaB_HlyB_like"/>
    <property type="match status" value="1"/>
</dbReference>
<evidence type="ECO:0000313" key="16">
    <source>
        <dbReference type="EMBL" id="GGB08744.1"/>
    </source>
</evidence>
<dbReference type="Pfam" id="PF00005">
    <property type="entry name" value="ABC_tran"/>
    <property type="match status" value="1"/>
</dbReference>